<evidence type="ECO:0000256" key="2">
    <source>
        <dbReference type="RuleBase" id="RU362080"/>
    </source>
</evidence>
<keyword evidence="4" id="KW-1185">Reference proteome</keyword>
<dbReference type="OrthoDB" id="165038at2"/>
<comment type="function">
    <text evidence="2">Antitoxin component of a type II toxin-antitoxin (TA) system.</text>
</comment>
<sequence>MRTMSAKDAKNSFGMLLDYARAAPVQVEKHGRPVVVVMSVEEFQRLNKPAKRPDDAMRNTVKVGR</sequence>
<evidence type="ECO:0000313" key="4">
    <source>
        <dbReference type="Proteomes" id="UP000248021"/>
    </source>
</evidence>
<dbReference type="Gene3D" id="3.40.1620.10">
    <property type="entry name" value="YefM-like domain"/>
    <property type="match status" value="1"/>
</dbReference>
<comment type="similarity">
    <text evidence="1 2">Belongs to the phD/YefM antitoxin family.</text>
</comment>
<dbReference type="NCBIfam" id="TIGR01552">
    <property type="entry name" value="phd_fam"/>
    <property type="match status" value="1"/>
</dbReference>
<comment type="caution">
    <text evidence="3">The sequence shown here is derived from an EMBL/GenBank/DDBJ whole genome shotgun (WGS) entry which is preliminary data.</text>
</comment>
<dbReference type="AlphaFoldDB" id="A0A2V3UK19"/>
<evidence type="ECO:0000256" key="1">
    <source>
        <dbReference type="ARBA" id="ARBA00009981"/>
    </source>
</evidence>
<dbReference type="InterPro" id="IPR036165">
    <property type="entry name" value="YefM-like_sf"/>
</dbReference>
<dbReference type="SUPFAM" id="SSF143120">
    <property type="entry name" value="YefM-like"/>
    <property type="match status" value="1"/>
</dbReference>
<gene>
    <name evidence="3" type="ORF">C7450_101403</name>
</gene>
<proteinExistence type="inferred from homology"/>
<reference evidence="3 4" key="1">
    <citation type="submission" date="2018-05" db="EMBL/GenBank/DDBJ databases">
        <title>Genomic Encyclopedia of Type Strains, Phase IV (KMG-IV): sequencing the most valuable type-strain genomes for metagenomic binning, comparative biology and taxonomic classification.</title>
        <authorList>
            <person name="Goeker M."/>
        </authorList>
    </citation>
    <scope>NUCLEOTIDE SEQUENCE [LARGE SCALE GENOMIC DNA]</scope>
    <source>
        <strain evidence="3 4">DSM 6462</strain>
    </source>
</reference>
<dbReference type="RefSeq" id="WP_110372698.1">
    <property type="nucleotide sequence ID" value="NZ_JAHBRY010000001.1"/>
</dbReference>
<protein>
    <recommendedName>
        <fullName evidence="2">Antitoxin</fullName>
    </recommendedName>
</protein>
<accession>A0A2V3UK19</accession>
<dbReference type="EMBL" id="QJJK01000001">
    <property type="protein sequence ID" value="PXW64644.1"/>
    <property type="molecule type" value="Genomic_DNA"/>
</dbReference>
<name>A0A2V3UK19_9HYPH</name>
<organism evidence="3 4">
    <name type="scientific">Chelatococcus asaccharovorans</name>
    <dbReference type="NCBI Taxonomy" id="28210"/>
    <lineage>
        <taxon>Bacteria</taxon>
        <taxon>Pseudomonadati</taxon>
        <taxon>Pseudomonadota</taxon>
        <taxon>Alphaproteobacteria</taxon>
        <taxon>Hyphomicrobiales</taxon>
        <taxon>Chelatococcaceae</taxon>
        <taxon>Chelatococcus</taxon>
    </lineage>
</organism>
<dbReference type="InterPro" id="IPR006442">
    <property type="entry name" value="Antitoxin_Phd/YefM"/>
</dbReference>
<evidence type="ECO:0000313" key="3">
    <source>
        <dbReference type="EMBL" id="PXW64644.1"/>
    </source>
</evidence>
<dbReference type="Proteomes" id="UP000248021">
    <property type="component" value="Unassembled WGS sequence"/>
</dbReference>
<dbReference type="Pfam" id="PF02604">
    <property type="entry name" value="PhdYeFM_antitox"/>
    <property type="match status" value="1"/>
</dbReference>